<dbReference type="OrthoDB" id="9814572at2"/>
<keyword evidence="4 11" id="KW-0808">Transferase</keyword>
<evidence type="ECO:0000256" key="1">
    <source>
        <dbReference type="ARBA" id="ARBA00006594"/>
    </source>
</evidence>
<dbReference type="RefSeq" id="WP_130922565.1">
    <property type="nucleotide sequence ID" value="NZ_JAANOM010000002.1"/>
</dbReference>
<comment type="catalytic activity">
    <reaction evidence="7">
        <text>a 2'-deoxyadenosine in DNA + S-adenosyl-L-methionine = an N(6)-methyl-2'-deoxyadenosine in DNA + S-adenosyl-L-homocysteine + H(+)</text>
        <dbReference type="Rhea" id="RHEA:15197"/>
        <dbReference type="Rhea" id="RHEA-COMP:12418"/>
        <dbReference type="Rhea" id="RHEA-COMP:12419"/>
        <dbReference type="ChEBI" id="CHEBI:15378"/>
        <dbReference type="ChEBI" id="CHEBI:57856"/>
        <dbReference type="ChEBI" id="CHEBI:59789"/>
        <dbReference type="ChEBI" id="CHEBI:90615"/>
        <dbReference type="ChEBI" id="CHEBI:90616"/>
        <dbReference type="EC" id="2.1.1.72"/>
    </reaction>
</comment>
<dbReference type="InterPro" id="IPR004546">
    <property type="entry name" value="Restrct_endonuc_T1M"/>
</dbReference>
<sequence>MSKNKPTQEQINKSLWAACDTFRGTLDSSEYKNYILVFMFLKYLSDVWNDHYGEYKKQYGDDEELIMRKLKRERFVLPDDCTFDYIYENRNADNIGEIIDKVLARIEDQNMEKLEGVFRNISYNSEKLGQTKDRNRRLKALINDFANPILDFRPSLLGRTEDILGNSYMYLLERFASGAGKKGGEFYTPHEVSVLLAKLVNPQPGNRICDPACGSTSLLNAAADEVRNPDGTLSNDYSLYGQESNGDTWALGKLNMFLHGRDSARLEWGDTINNPKLLEYESLMKFDIIVENPPFSLDKWGYEHAETDPHKRFLRGLPPQSKGDYAFILHTVETLLPTGRAGLIVPHGVLFRGSSEGKIRQSLLEENLIDAVIGLPSNLFFGTSIPAAIVIINKAKKTNDVLFIDASNEYEEGKKQNKLRDSDLEKIVSTYRNRTVIEKYSFLAMLEDIKENDYNLNIPRYVDTFEEEELVDIATVQQNIKSLEEELAEVRKEMDIYLKELGL</sequence>
<accession>A0A4Q9BGK1</accession>
<feature type="coiled-coil region" evidence="8">
    <location>
        <begin position="466"/>
        <end position="500"/>
    </location>
</feature>
<dbReference type="Pfam" id="PF12161">
    <property type="entry name" value="HsdM_N"/>
    <property type="match status" value="1"/>
</dbReference>
<dbReference type="InterPro" id="IPR029063">
    <property type="entry name" value="SAM-dependent_MTases_sf"/>
</dbReference>
<evidence type="ECO:0000256" key="7">
    <source>
        <dbReference type="ARBA" id="ARBA00047942"/>
    </source>
</evidence>
<dbReference type="GO" id="GO:0032259">
    <property type="term" value="P:methylation"/>
    <property type="evidence" value="ECO:0007669"/>
    <property type="project" value="UniProtKB-KW"/>
</dbReference>
<dbReference type="EC" id="2.1.1.72" evidence="2"/>
<dbReference type="Gene3D" id="1.20.1260.30">
    <property type="match status" value="1"/>
</dbReference>
<proteinExistence type="inferred from homology"/>
<evidence type="ECO:0000313" key="11">
    <source>
        <dbReference type="EMBL" id="TBH75410.1"/>
    </source>
</evidence>
<dbReference type="Gene3D" id="3.40.50.150">
    <property type="entry name" value="Vaccinia Virus protein VP39"/>
    <property type="match status" value="1"/>
</dbReference>
<keyword evidence="8" id="KW-0175">Coiled coil</keyword>
<evidence type="ECO:0000259" key="10">
    <source>
        <dbReference type="Pfam" id="PF12161"/>
    </source>
</evidence>
<evidence type="ECO:0000256" key="2">
    <source>
        <dbReference type="ARBA" id="ARBA00011900"/>
    </source>
</evidence>
<dbReference type="AlphaFoldDB" id="A0A4Q9BGK1"/>
<dbReference type="PROSITE" id="PS00092">
    <property type="entry name" value="N6_MTASE"/>
    <property type="match status" value="1"/>
</dbReference>
<gene>
    <name evidence="11" type="ORF">EWU20_02195</name>
</gene>
<evidence type="ECO:0000313" key="12">
    <source>
        <dbReference type="Proteomes" id="UP000293583"/>
    </source>
</evidence>
<protein>
    <recommendedName>
        <fullName evidence="2">site-specific DNA-methyltransferase (adenine-specific)</fullName>
        <ecNumber evidence="2">2.1.1.72</ecNumber>
    </recommendedName>
</protein>
<dbReference type="InterPro" id="IPR022749">
    <property type="entry name" value="D12N6_MeTrfase_N"/>
</dbReference>
<dbReference type="GO" id="GO:0009007">
    <property type="term" value="F:site-specific DNA-methyltransferase (adenine-specific) activity"/>
    <property type="evidence" value="ECO:0007669"/>
    <property type="project" value="UniProtKB-EC"/>
</dbReference>
<dbReference type="GO" id="GO:0009307">
    <property type="term" value="P:DNA restriction-modification system"/>
    <property type="evidence" value="ECO:0007669"/>
    <property type="project" value="UniProtKB-KW"/>
</dbReference>
<dbReference type="GO" id="GO:0008170">
    <property type="term" value="F:N-methyltransferase activity"/>
    <property type="evidence" value="ECO:0007669"/>
    <property type="project" value="InterPro"/>
</dbReference>
<dbReference type="InterPro" id="IPR002052">
    <property type="entry name" value="DNA_methylase_N6_adenine_CS"/>
</dbReference>
<dbReference type="InterPro" id="IPR051537">
    <property type="entry name" value="DNA_Adenine_Mtase"/>
</dbReference>
<evidence type="ECO:0000256" key="5">
    <source>
        <dbReference type="ARBA" id="ARBA00022691"/>
    </source>
</evidence>
<keyword evidence="6" id="KW-0680">Restriction system</keyword>
<reference evidence="11 12" key="1">
    <citation type="submission" date="2019-02" db="EMBL/GenBank/DDBJ databases">
        <title>Genome of a new Bacteroidetes strain.</title>
        <authorList>
            <person name="Pitt A."/>
        </authorList>
    </citation>
    <scope>NUCLEOTIDE SEQUENCE [LARGE SCALE GENOMIC DNA]</scope>
    <source>
        <strain evidence="11 12">103A-SOEBACH</strain>
    </source>
</reference>
<feature type="domain" description="DNA methylase adenine-specific" evidence="9">
    <location>
        <begin position="160"/>
        <end position="469"/>
    </location>
</feature>
<keyword evidence="12" id="KW-1185">Reference proteome</keyword>
<dbReference type="GO" id="GO:0003677">
    <property type="term" value="F:DNA binding"/>
    <property type="evidence" value="ECO:0007669"/>
    <property type="project" value="InterPro"/>
</dbReference>
<dbReference type="Pfam" id="PF02384">
    <property type="entry name" value="N6_Mtase"/>
    <property type="match status" value="1"/>
</dbReference>
<evidence type="ECO:0000256" key="3">
    <source>
        <dbReference type="ARBA" id="ARBA00022603"/>
    </source>
</evidence>
<evidence type="ECO:0000256" key="4">
    <source>
        <dbReference type="ARBA" id="ARBA00022679"/>
    </source>
</evidence>
<evidence type="ECO:0000259" key="9">
    <source>
        <dbReference type="Pfam" id="PF02384"/>
    </source>
</evidence>
<keyword evidence="5" id="KW-0949">S-adenosyl-L-methionine</keyword>
<keyword evidence="3 11" id="KW-0489">Methyltransferase</keyword>
<dbReference type="NCBIfam" id="TIGR00497">
    <property type="entry name" value="hsdM"/>
    <property type="match status" value="1"/>
</dbReference>
<dbReference type="InterPro" id="IPR038333">
    <property type="entry name" value="T1MK-like_N_sf"/>
</dbReference>
<comment type="similarity">
    <text evidence="1">Belongs to the N(4)/N(6)-methyltransferase family.</text>
</comment>
<name>A0A4Q9BGK1_9BACT</name>
<evidence type="ECO:0000256" key="8">
    <source>
        <dbReference type="SAM" id="Coils"/>
    </source>
</evidence>
<evidence type="ECO:0000256" key="6">
    <source>
        <dbReference type="ARBA" id="ARBA00022747"/>
    </source>
</evidence>
<dbReference type="EMBL" id="SEWY01000001">
    <property type="protein sequence ID" value="TBH75410.1"/>
    <property type="molecule type" value="Genomic_DNA"/>
</dbReference>
<dbReference type="PANTHER" id="PTHR42933">
    <property type="entry name" value="SLR6095 PROTEIN"/>
    <property type="match status" value="1"/>
</dbReference>
<dbReference type="Proteomes" id="UP000293583">
    <property type="component" value="Unassembled WGS sequence"/>
</dbReference>
<comment type="caution">
    <text evidence="11">The sequence shown here is derived from an EMBL/GenBank/DDBJ whole genome shotgun (WGS) entry which is preliminary data.</text>
</comment>
<dbReference type="PANTHER" id="PTHR42933:SF3">
    <property type="entry name" value="TYPE I RESTRICTION ENZYME MJAVIII METHYLASE SUBUNIT"/>
    <property type="match status" value="1"/>
</dbReference>
<feature type="domain" description="N6 adenine-specific DNA methyltransferase N-terminal" evidence="10">
    <location>
        <begin position="11"/>
        <end position="145"/>
    </location>
</feature>
<dbReference type="PRINTS" id="PR00507">
    <property type="entry name" value="N12N6MTFRASE"/>
</dbReference>
<dbReference type="SUPFAM" id="SSF53335">
    <property type="entry name" value="S-adenosyl-L-methionine-dependent methyltransferases"/>
    <property type="match status" value="1"/>
</dbReference>
<dbReference type="InterPro" id="IPR003356">
    <property type="entry name" value="DNA_methylase_A-5"/>
</dbReference>
<organism evidence="11 12">
    <name type="scientific">Aquirufa antheringensis</name>
    <dbReference type="NCBI Taxonomy" id="2516559"/>
    <lineage>
        <taxon>Bacteria</taxon>
        <taxon>Pseudomonadati</taxon>
        <taxon>Bacteroidota</taxon>
        <taxon>Cytophagia</taxon>
        <taxon>Cytophagales</taxon>
        <taxon>Flectobacillaceae</taxon>
        <taxon>Aquirufa</taxon>
    </lineage>
</organism>